<evidence type="ECO:0000256" key="3">
    <source>
        <dbReference type="ARBA" id="ARBA00020726"/>
    </source>
</evidence>
<evidence type="ECO:0000256" key="6">
    <source>
        <dbReference type="ARBA" id="ARBA00022946"/>
    </source>
</evidence>
<dbReference type="OrthoDB" id="436405at2759"/>
<sequence length="254" mass="28384">MLRSLLLKKVQNKGLYNGGLQFGRQDVWLKPIASFKPTNNIHIVGQTNSYSTFNARATGNSSGSSSGSGQAKKKKISIWAKFKAFSTFAVSGVLVVGASGLAGLVIYLILSELFSPSGDTRMFNRAVSVVETDPAARQLLQCQDSESHKERLKAYGELLTDDRWTRNRPISSVRRIGRDGKEHHYMRFHVESKAKLALVHVEARQSETSYVPDVISMYMDVPGEKRYYFIKPKVSLPPRKGFLGVNWGPKKEKD</sequence>
<keyword evidence="7 11" id="KW-1133">Transmembrane helix</keyword>
<accession>A0A1G4IUW3</accession>
<dbReference type="Proteomes" id="UP000191024">
    <property type="component" value="Chromosome B"/>
</dbReference>
<keyword evidence="13" id="KW-1185">Reference proteome</keyword>
<evidence type="ECO:0000256" key="10">
    <source>
        <dbReference type="ARBA" id="ARBA00023136"/>
    </source>
</evidence>
<evidence type="ECO:0000256" key="2">
    <source>
        <dbReference type="ARBA" id="ARBA00010867"/>
    </source>
</evidence>
<dbReference type="FunFam" id="3.10.450.320:FF:000002">
    <property type="entry name" value="Mitochondrial import inner membrane translocase subunit tim21"/>
    <property type="match status" value="1"/>
</dbReference>
<keyword evidence="5 11" id="KW-0999">Mitochondrion inner membrane</keyword>
<proteinExistence type="inferred from homology"/>
<evidence type="ECO:0000313" key="12">
    <source>
        <dbReference type="EMBL" id="SCU80552.1"/>
    </source>
</evidence>
<evidence type="ECO:0000256" key="1">
    <source>
        <dbReference type="ARBA" id="ARBA00004434"/>
    </source>
</evidence>
<keyword evidence="11" id="KW-0813">Transport</keyword>
<evidence type="ECO:0000256" key="5">
    <source>
        <dbReference type="ARBA" id="ARBA00022792"/>
    </source>
</evidence>
<dbReference type="EMBL" id="LT598464">
    <property type="protein sequence ID" value="SCU80552.1"/>
    <property type="molecule type" value="Genomic_DNA"/>
</dbReference>
<reference evidence="12 13" key="1">
    <citation type="submission" date="2016-03" db="EMBL/GenBank/DDBJ databases">
        <authorList>
            <person name="Devillers H."/>
        </authorList>
    </citation>
    <scope>NUCLEOTIDE SEQUENCE [LARGE SCALE GENOMIC DNA]</scope>
    <source>
        <strain evidence="12">CBS 11717</strain>
    </source>
</reference>
<organism evidence="12 13">
    <name type="scientific">Lachancea mirantina</name>
    <dbReference type="NCBI Taxonomy" id="1230905"/>
    <lineage>
        <taxon>Eukaryota</taxon>
        <taxon>Fungi</taxon>
        <taxon>Dikarya</taxon>
        <taxon>Ascomycota</taxon>
        <taxon>Saccharomycotina</taxon>
        <taxon>Saccharomycetes</taxon>
        <taxon>Saccharomycetales</taxon>
        <taxon>Saccharomycetaceae</taxon>
        <taxon>Lachancea</taxon>
    </lineage>
</organism>
<evidence type="ECO:0000256" key="4">
    <source>
        <dbReference type="ARBA" id="ARBA00022692"/>
    </source>
</evidence>
<comment type="subcellular location">
    <subcellularLocation>
        <location evidence="1 11">Mitochondrion inner membrane</location>
        <topology evidence="1 11">Single-pass membrane protein</topology>
    </subcellularLocation>
</comment>
<keyword evidence="8 11" id="KW-0811">Translocation</keyword>
<evidence type="ECO:0000313" key="13">
    <source>
        <dbReference type="Proteomes" id="UP000191024"/>
    </source>
</evidence>
<dbReference type="Pfam" id="PF08294">
    <property type="entry name" value="TIM21"/>
    <property type="match status" value="1"/>
</dbReference>
<dbReference type="PANTHER" id="PTHR13032">
    <property type="entry name" value="MITOCHONDRIAL IMPORT INNER MEMBRANE TRANSLOCASE SUBUNIT TIM21"/>
    <property type="match status" value="1"/>
</dbReference>
<comment type="similarity">
    <text evidence="2 11">Belongs to the TIM21 family.</text>
</comment>
<dbReference type="GO" id="GO:0030150">
    <property type="term" value="P:protein import into mitochondrial matrix"/>
    <property type="evidence" value="ECO:0007669"/>
    <property type="project" value="UniProtKB-UniRule"/>
</dbReference>
<dbReference type="InterPro" id="IPR013261">
    <property type="entry name" value="Tim21"/>
</dbReference>
<keyword evidence="6" id="KW-0809">Transit peptide</keyword>
<dbReference type="Gene3D" id="3.10.450.320">
    <property type="entry name" value="Mitochondrial import inner membrane translocase subunit Tim21"/>
    <property type="match status" value="1"/>
</dbReference>
<keyword evidence="9 11" id="KW-0496">Mitochondrion</keyword>
<name>A0A1G4IUW3_9SACH</name>
<gene>
    <name evidence="12" type="ORF">LAMI_0B02916G</name>
</gene>
<feature type="transmembrane region" description="Helical" evidence="11">
    <location>
        <begin position="82"/>
        <end position="110"/>
    </location>
</feature>
<evidence type="ECO:0000256" key="7">
    <source>
        <dbReference type="ARBA" id="ARBA00022989"/>
    </source>
</evidence>
<keyword evidence="11" id="KW-0653">Protein transport</keyword>
<keyword evidence="4 11" id="KW-0812">Transmembrane</keyword>
<dbReference type="PANTHER" id="PTHR13032:SF6">
    <property type="entry name" value="MITOCHONDRIAL IMPORT INNER MEMBRANE TRANSLOCASE SUBUNIT TIM21"/>
    <property type="match status" value="1"/>
</dbReference>
<evidence type="ECO:0000256" key="8">
    <source>
        <dbReference type="ARBA" id="ARBA00023010"/>
    </source>
</evidence>
<evidence type="ECO:0000256" key="9">
    <source>
        <dbReference type="ARBA" id="ARBA00023128"/>
    </source>
</evidence>
<evidence type="ECO:0000256" key="11">
    <source>
        <dbReference type="RuleBase" id="RU367142"/>
    </source>
</evidence>
<dbReference type="GO" id="GO:0005744">
    <property type="term" value="C:TIM23 mitochondrial import inner membrane translocase complex"/>
    <property type="evidence" value="ECO:0007669"/>
    <property type="project" value="UniProtKB-UniRule"/>
</dbReference>
<comment type="subunit">
    <text evidence="11">Component of the TIM23 complex.</text>
</comment>
<dbReference type="STRING" id="1230905.A0A1G4IUW3"/>
<keyword evidence="10 11" id="KW-0472">Membrane</keyword>
<protein>
    <recommendedName>
        <fullName evidence="3 11">Mitochondrial import inner membrane translocase subunit Tim21</fullName>
    </recommendedName>
</protein>
<comment type="function">
    <text evidence="11">Essential component of the TIM23 complex, a complex that mediates the translocation of transit peptide-containing proteins across the mitochondrial inner membrane.</text>
</comment>
<dbReference type="InterPro" id="IPR038552">
    <property type="entry name" value="Tim21_IMS_sf"/>
</dbReference>
<dbReference type="AlphaFoldDB" id="A0A1G4IUW3"/>